<keyword evidence="5" id="KW-0812">Transmembrane</keyword>
<name>A0AAW0FWL5_9APHY</name>
<keyword evidence="7 14" id="KW-0547">Nucleotide-binding</keyword>
<evidence type="ECO:0000256" key="1">
    <source>
        <dbReference type="ARBA" id="ARBA00004141"/>
    </source>
</evidence>
<feature type="compositionally biased region" description="Polar residues" evidence="17">
    <location>
        <begin position="528"/>
        <end position="550"/>
    </location>
</feature>
<evidence type="ECO:0000256" key="9">
    <source>
        <dbReference type="ARBA" id="ARBA00022842"/>
    </source>
</evidence>
<feature type="binding site" evidence="14">
    <location>
        <position position="125"/>
    </location>
    <ligand>
        <name>ATP</name>
        <dbReference type="ChEBI" id="CHEBI:30616"/>
    </ligand>
</feature>
<dbReference type="InterPro" id="IPR023214">
    <property type="entry name" value="HAD_sf"/>
</dbReference>
<dbReference type="GO" id="GO:0005886">
    <property type="term" value="C:plasma membrane"/>
    <property type="evidence" value="ECO:0007669"/>
    <property type="project" value="TreeGrafter"/>
</dbReference>
<dbReference type="GO" id="GO:0000287">
    <property type="term" value="F:magnesium ion binding"/>
    <property type="evidence" value="ECO:0007669"/>
    <property type="project" value="UniProtKB-UniRule"/>
</dbReference>
<feature type="binding site" evidence="14">
    <location>
        <position position="166"/>
    </location>
    <ligand>
        <name>ATP</name>
        <dbReference type="ChEBI" id="CHEBI:30616"/>
    </ligand>
</feature>
<dbReference type="Pfam" id="PF13246">
    <property type="entry name" value="Cation_ATPase"/>
    <property type="match status" value="1"/>
</dbReference>
<feature type="binding site" evidence="15">
    <location>
        <position position="465"/>
    </location>
    <ligand>
        <name>Mg(2+)</name>
        <dbReference type="ChEBI" id="CHEBI:18420"/>
    </ligand>
</feature>
<comment type="cofactor">
    <cofactor evidence="15">
        <name>Mg(2+)</name>
        <dbReference type="ChEBI" id="CHEBI:18420"/>
    </cofactor>
</comment>
<evidence type="ECO:0000256" key="6">
    <source>
        <dbReference type="ARBA" id="ARBA00022723"/>
    </source>
</evidence>
<dbReference type="GO" id="GO:0005524">
    <property type="term" value="F:ATP binding"/>
    <property type="evidence" value="ECO:0007669"/>
    <property type="project" value="UniProtKB-UniRule"/>
</dbReference>
<evidence type="ECO:0000256" key="10">
    <source>
        <dbReference type="ARBA" id="ARBA00022967"/>
    </source>
</evidence>
<feature type="binding site" evidence="14">
    <location>
        <position position="311"/>
    </location>
    <ligand>
        <name>ATP</name>
        <dbReference type="ChEBI" id="CHEBI:30616"/>
    </ligand>
</feature>
<dbReference type="InterPro" id="IPR023299">
    <property type="entry name" value="ATPase_P-typ_cyto_dom_N"/>
</dbReference>
<keyword evidence="10 16" id="KW-1278">Translocase</keyword>
<evidence type="ECO:0000256" key="12">
    <source>
        <dbReference type="ARBA" id="ARBA00023136"/>
    </source>
</evidence>
<proteinExistence type="inferred from homology"/>
<feature type="binding site" evidence="14">
    <location>
        <position position="193"/>
    </location>
    <ligand>
        <name>ATP</name>
        <dbReference type="ChEBI" id="CHEBI:30616"/>
    </ligand>
</feature>
<protein>
    <recommendedName>
        <fullName evidence="16">Phospholipid-transporting ATPase</fullName>
        <ecNumber evidence="16">7.6.2.1</ecNumber>
    </recommendedName>
</protein>
<sequence>MEFKKCTINGVSYGRAYTEALAGLRKRQGVDVEAEGNIERELINQDRIKMIDDLRKLNQSSSDYDDELTFISTNFVDDLNGQNGPIQKQSNEHFMLALALCHSVLVEDDPKRPGKKLLKAQSPDEAALVGTARSLGYAFQGNTKKGFLIDVNGIRKEYQVLNTLEFNSTRKRMSTIIKISEENQPPKALLICKGADSIIYGRLSKKYNHSNMLESTSKHLEQYATEGLRTLCIAQRELSWSQYSEWNKRHLEASTSLDDREAKMEAVADSIERELILLGGTAIEDRLQDGVPDSISLLGDAGIKLWVLTGDKVETAINIGFSCNLLGNDMELLLLKNTLQEEDIKALSLPPTINEDFNNDQDLINYLIDNYLSRYFGKTGSIEELEEATKDHSPPDEGFGVVVDGDALKLALSNEETKRKFLLLCKQCKAVLCCRVSPAQKAAVVKLVKDTLDVMTLAIGDGSNDVAMIQAADVGVGIAGEEGRQAVMSSDYAARGDFDAYPEDYDPTDPKRPKISQYSSEHVKRKSMTQQTQSSPITGTTINPSPTTNYYKHMETSSSTGASGSTDLEQQAGYYNTKEEQRKSMIKSLDPRKTKRQSQQNPPKRRSVLDLFKRKSQGVSYYDNNSIIETYNFLNGTTEDLPNSIRTEEIAMEDFNNNQQKFSRISNDTRRISANYQPNR</sequence>
<evidence type="ECO:0000256" key="13">
    <source>
        <dbReference type="ARBA" id="ARBA00034036"/>
    </source>
</evidence>
<keyword evidence="11" id="KW-1133">Transmembrane helix</keyword>
<dbReference type="AlphaFoldDB" id="A0AAW0FWL5"/>
<evidence type="ECO:0000256" key="17">
    <source>
        <dbReference type="SAM" id="MobiDB-lite"/>
    </source>
</evidence>
<feature type="region of interest" description="Disordered" evidence="17">
    <location>
        <begin position="498"/>
        <end position="605"/>
    </location>
</feature>
<dbReference type="Proteomes" id="UP001385951">
    <property type="component" value="Unassembled WGS sequence"/>
</dbReference>
<dbReference type="SUPFAM" id="SSF81660">
    <property type="entry name" value="Metal cation-transporting ATPase, ATP-binding domain N"/>
    <property type="match status" value="1"/>
</dbReference>
<dbReference type="EC" id="7.6.2.1" evidence="16"/>
<organism evidence="18 19">
    <name type="scientific">Cerrena zonata</name>
    <dbReference type="NCBI Taxonomy" id="2478898"/>
    <lineage>
        <taxon>Eukaryota</taxon>
        <taxon>Fungi</taxon>
        <taxon>Dikarya</taxon>
        <taxon>Basidiomycota</taxon>
        <taxon>Agaricomycotina</taxon>
        <taxon>Agaricomycetes</taxon>
        <taxon>Polyporales</taxon>
        <taxon>Cerrenaceae</taxon>
        <taxon>Cerrena</taxon>
    </lineage>
</organism>
<evidence type="ECO:0000256" key="5">
    <source>
        <dbReference type="ARBA" id="ARBA00022692"/>
    </source>
</evidence>
<dbReference type="GO" id="GO:0045332">
    <property type="term" value="P:phospholipid translocation"/>
    <property type="evidence" value="ECO:0007669"/>
    <property type="project" value="TreeGrafter"/>
</dbReference>
<evidence type="ECO:0000256" key="7">
    <source>
        <dbReference type="ARBA" id="ARBA00022741"/>
    </source>
</evidence>
<dbReference type="NCBIfam" id="TIGR01652">
    <property type="entry name" value="ATPase-Plipid"/>
    <property type="match status" value="1"/>
</dbReference>
<comment type="similarity">
    <text evidence="3 16">Belongs to the cation transport ATPase (P-type) (TC 3.A.3) family. Type IV subfamily.</text>
</comment>
<feature type="binding site" evidence="14">
    <location>
        <position position="229"/>
    </location>
    <ligand>
        <name>ATP</name>
        <dbReference type="ChEBI" id="CHEBI:30616"/>
    </ligand>
</feature>
<feature type="binding site" evidence="15">
    <location>
        <position position="461"/>
    </location>
    <ligand>
        <name>Mg(2+)</name>
        <dbReference type="ChEBI" id="CHEBI:18420"/>
    </ligand>
</feature>
<comment type="subcellular location">
    <subcellularLocation>
        <location evidence="2">Endomembrane system</location>
    </subcellularLocation>
    <subcellularLocation>
        <location evidence="1 16">Membrane</location>
        <topology evidence="1 16">Multi-pass membrane protein</topology>
    </subcellularLocation>
</comment>
<dbReference type="EMBL" id="JASBNA010000024">
    <property type="protein sequence ID" value="KAK7684577.1"/>
    <property type="molecule type" value="Genomic_DNA"/>
</dbReference>
<comment type="caution">
    <text evidence="18">The sequence shown here is derived from an EMBL/GenBank/DDBJ whole genome shotgun (WGS) entry which is preliminary data.</text>
</comment>
<dbReference type="InterPro" id="IPR036412">
    <property type="entry name" value="HAD-like_sf"/>
</dbReference>
<dbReference type="FunFam" id="3.40.1110.10:FF:000048">
    <property type="entry name" value="Phospholipid-transporting ATPase"/>
    <property type="match status" value="1"/>
</dbReference>
<reference evidence="18 19" key="1">
    <citation type="submission" date="2022-09" db="EMBL/GenBank/DDBJ databases">
        <authorList>
            <person name="Palmer J.M."/>
        </authorList>
    </citation>
    <scope>NUCLEOTIDE SEQUENCE [LARGE SCALE GENOMIC DNA]</scope>
    <source>
        <strain evidence="18 19">DSM 7382</strain>
    </source>
</reference>
<evidence type="ECO:0000256" key="11">
    <source>
        <dbReference type="ARBA" id="ARBA00022989"/>
    </source>
</evidence>
<dbReference type="PANTHER" id="PTHR24092">
    <property type="entry name" value="PROBABLE PHOSPHOLIPID-TRANSPORTING ATPASE"/>
    <property type="match status" value="1"/>
</dbReference>
<feature type="binding site" evidence="14">
    <location>
        <position position="464"/>
    </location>
    <ligand>
        <name>ATP</name>
        <dbReference type="ChEBI" id="CHEBI:30616"/>
    </ligand>
</feature>
<keyword evidence="4" id="KW-0813">Transport</keyword>
<keyword evidence="8 14" id="KW-0067">ATP-binding</keyword>
<evidence type="ECO:0000256" key="2">
    <source>
        <dbReference type="ARBA" id="ARBA00004308"/>
    </source>
</evidence>
<keyword evidence="6 15" id="KW-0479">Metal-binding</keyword>
<dbReference type="Gene3D" id="3.40.50.1000">
    <property type="entry name" value="HAD superfamily/HAD-like"/>
    <property type="match status" value="1"/>
</dbReference>
<feature type="binding site" evidence="14">
    <location>
        <position position="435"/>
    </location>
    <ligand>
        <name>ATP</name>
        <dbReference type="ChEBI" id="CHEBI:30616"/>
    </ligand>
</feature>
<evidence type="ECO:0000256" key="4">
    <source>
        <dbReference type="ARBA" id="ARBA00022448"/>
    </source>
</evidence>
<keyword evidence="12" id="KW-0472">Membrane</keyword>
<gene>
    <name evidence="18" type="primary">DNF1</name>
    <name evidence="18" type="ORF">QCA50_012157</name>
</gene>
<dbReference type="FunFam" id="3.40.50.1000:FF:000014">
    <property type="entry name" value="Phospholipid-transporting ATPase"/>
    <property type="match status" value="1"/>
</dbReference>
<dbReference type="PANTHER" id="PTHR24092:SF180">
    <property type="entry name" value="PHOSPHOLIPID-TRANSPORTING ATPASE DNF1-RELATED"/>
    <property type="match status" value="1"/>
</dbReference>
<accession>A0AAW0FWL5</accession>
<feature type="binding site" evidence="14">
    <location>
        <position position="441"/>
    </location>
    <ligand>
        <name>ATP</name>
        <dbReference type="ChEBI" id="CHEBI:30616"/>
    </ligand>
</feature>
<feature type="binding site" evidence="14">
    <location>
        <position position="309"/>
    </location>
    <ligand>
        <name>ATP</name>
        <dbReference type="ChEBI" id="CHEBI:30616"/>
    </ligand>
</feature>
<evidence type="ECO:0000256" key="16">
    <source>
        <dbReference type="RuleBase" id="RU362033"/>
    </source>
</evidence>
<evidence type="ECO:0000256" key="15">
    <source>
        <dbReference type="PIRSR" id="PIRSR606539-3"/>
    </source>
</evidence>
<dbReference type="SUPFAM" id="SSF56784">
    <property type="entry name" value="HAD-like"/>
    <property type="match status" value="1"/>
</dbReference>
<evidence type="ECO:0000313" key="19">
    <source>
        <dbReference type="Proteomes" id="UP001385951"/>
    </source>
</evidence>
<feature type="binding site" evidence="14">
    <location>
        <position position="310"/>
    </location>
    <ligand>
        <name>ATP</name>
        <dbReference type="ChEBI" id="CHEBI:30616"/>
    </ligand>
</feature>
<dbReference type="InterPro" id="IPR006539">
    <property type="entry name" value="P-type_ATPase_IV"/>
</dbReference>
<feature type="compositionally biased region" description="Low complexity" evidence="17">
    <location>
        <begin position="556"/>
        <end position="566"/>
    </location>
</feature>
<evidence type="ECO:0000313" key="18">
    <source>
        <dbReference type="EMBL" id="KAK7684577.1"/>
    </source>
</evidence>
<evidence type="ECO:0000256" key="3">
    <source>
        <dbReference type="ARBA" id="ARBA00008109"/>
    </source>
</evidence>
<dbReference type="Gene3D" id="3.40.1110.10">
    <property type="entry name" value="Calcium-transporting ATPase, cytoplasmic domain N"/>
    <property type="match status" value="1"/>
</dbReference>
<evidence type="ECO:0000256" key="8">
    <source>
        <dbReference type="ARBA" id="ARBA00022840"/>
    </source>
</evidence>
<evidence type="ECO:0000256" key="14">
    <source>
        <dbReference type="PIRSR" id="PIRSR606539-2"/>
    </source>
</evidence>
<keyword evidence="19" id="KW-1185">Reference proteome</keyword>
<keyword evidence="9 15" id="KW-0460">Magnesium</keyword>
<dbReference type="GO" id="GO:0140326">
    <property type="term" value="F:ATPase-coupled intramembrane lipid transporter activity"/>
    <property type="evidence" value="ECO:0007669"/>
    <property type="project" value="UniProtKB-EC"/>
</dbReference>
<comment type="catalytic activity">
    <reaction evidence="13 16">
        <text>ATP + H2O + phospholipidSide 1 = ADP + phosphate + phospholipidSide 2.</text>
        <dbReference type="EC" id="7.6.2.1"/>
    </reaction>
</comment>
<feature type="binding site" evidence="14">
    <location>
        <position position="465"/>
    </location>
    <ligand>
        <name>ATP</name>
        <dbReference type="ChEBI" id="CHEBI:30616"/>
    </ligand>
</feature>